<proteinExistence type="predicted"/>
<sequence length="61" mass="6396">MSGPDPAARLRRTWLLLAGAVLLWCALALWQLLAGHTPRALFAGGFAALTALTALGLAPRD</sequence>
<keyword evidence="1" id="KW-1133">Transmembrane helix</keyword>
<dbReference type="AlphaFoldDB" id="A0A1Q5PZJ6"/>
<feature type="transmembrane region" description="Helical" evidence="1">
    <location>
        <begin position="12"/>
        <end position="33"/>
    </location>
</feature>
<dbReference type="EMBL" id="MQVS01000001">
    <property type="protein sequence ID" value="OKL52780.1"/>
    <property type="molecule type" value="Genomic_DNA"/>
</dbReference>
<evidence type="ECO:0000313" key="3">
    <source>
        <dbReference type="Proteomes" id="UP000185612"/>
    </source>
</evidence>
<protein>
    <submittedName>
        <fullName evidence="2">Uncharacterized protein</fullName>
    </submittedName>
</protein>
<accession>A0A1Q5PZJ6</accession>
<keyword evidence="3" id="KW-1185">Reference proteome</keyword>
<dbReference type="Proteomes" id="UP000185612">
    <property type="component" value="Unassembled WGS sequence"/>
</dbReference>
<evidence type="ECO:0000256" key="1">
    <source>
        <dbReference type="SAM" id="Phobius"/>
    </source>
</evidence>
<gene>
    <name evidence="2" type="ORF">BSZ40_01360</name>
</gene>
<organism evidence="2 3">
    <name type="scientific">Buchananella hordeovulneris</name>
    <dbReference type="NCBI Taxonomy" id="52770"/>
    <lineage>
        <taxon>Bacteria</taxon>
        <taxon>Bacillati</taxon>
        <taxon>Actinomycetota</taxon>
        <taxon>Actinomycetes</taxon>
        <taxon>Actinomycetales</taxon>
        <taxon>Actinomycetaceae</taxon>
        <taxon>Buchananella</taxon>
    </lineage>
</organism>
<reference evidence="3" key="1">
    <citation type="submission" date="2016-12" db="EMBL/GenBank/DDBJ databases">
        <authorList>
            <person name="Meng X."/>
        </authorList>
    </citation>
    <scope>NUCLEOTIDE SEQUENCE [LARGE SCALE GENOMIC DNA]</scope>
    <source>
        <strain evidence="3">DSM 20732</strain>
    </source>
</reference>
<dbReference type="RefSeq" id="WP_073822528.1">
    <property type="nucleotide sequence ID" value="NZ_JAUNKL010000008.1"/>
</dbReference>
<feature type="transmembrane region" description="Helical" evidence="1">
    <location>
        <begin position="39"/>
        <end position="58"/>
    </location>
</feature>
<evidence type="ECO:0000313" key="2">
    <source>
        <dbReference type="EMBL" id="OKL52780.1"/>
    </source>
</evidence>
<keyword evidence="1" id="KW-0812">Transmembrane</keyword>
<keyword evidence="1" id="KW-0472">Membrane</keyword>
<comment type="caution">
    <text evidence="2">The sequence shown here is derived from an EMBL/GenBank/DDBJ whole genome shotgun (WGS) entry which is preliminary data.</text>
</comment>
<name>A0A1Q5PZJ6_9ACTO</name>